<proteinExistence type="predicted"/>
<protein>
    <submittedName>
        <fullName evidence="1">Uncharacterized protein</fullName>
    </submittedName>
</protein>
<evidence type="ECO:0000313" key="1">
    <source>
        <dbReference type="EMBL" id="SJL12651.1"/>
    </source>
</evidence>
<accession>A0A284RV67</accession>
<reference evidence="2" key="1">
    <citation type="journal article" date="2017" name="Nat. Ecol. Evol.">
        <title>Genome expansion and lineage-specific genetic innovations in the forest pathogenic fungi Armillaria.</title>
        <authorList>
            <person name="Sipos G."/>
            <person name="Prasanna A.N."/>
            <person name="Walter M.C."/>
            <person name="O'Connor E."/>
            <person name="Balint B."/>
            <person name="Krizsan K."/>
            <person name="Kiss B."/>
            <person name="Hess J."/>
            <person name="Varga T."/>
            <person name="Slot J."/>
            <person name="Riley R."/>
            <person name="Boka B."/>
            <person name="Rigling D."/>
            <person name="Barry K."/>
            <person name="Lee J."/>
            <person name="Mihaltcheva S."/>
            <person name="LaButti K."/>
            <person name="Lipzen A."/>
            <person name="Waldron R."/>
            <person name="Moloney N.M."/>
            <person name="Sperisen C."/>
            <person name="Kredics L."/>
            <person name="Vagvoelgyi C."/>
            <person name="Patrignani A."/>
            <person name="Fitzpatrick D."/>
            <person name="Nagy I."/>
            <person name="Doyle S."/>
            <person name="Anderson J.B."/>
            <person name="Grigoriev I.V."/>
            <person name="Gueldener U."/>
            <person name="Muensterkoetter M."/>
            <person name="Nagy L.G."/>
        </authorList>
    </citation>
    <scope>NUCLEOTIDE SEQUENCE [LARGE SCALE GENOMIC DNA]</scope>
    <source>
        <strain evidence="2">C18/9</strain>
    </source>
</reference>
<evidence type="ECO:0000313" key="2">
    <source>
        <dbReference type="Proteomes" id="UP000219338"/>
    </source>
</evidence>
<dbReference type="Proteomes" id="UP000219338">
    <property type="component" value="Unassembled WGS sequence"/>
</dbReference>
<dbReference type="EMBL" id="FUEG01000017">
    <property type="protein sequence ID" value="SJL12651.1"/>
    <property type="molecule type" value="Genomic_DNA"/>
</dbReference>
<sequence>MIAGIAGPTPLLPTKILISAVLTVAPSACSSLEKPVQQVNPLGYVPVHLNCSEPALDGSSPRDEHRFETLSFMIPTSTLLWGRRYADGTDLVIPAPRHIFGADGSVIEISVGVNDRNWRKFGSVIAPSILFKELFNTDFFSSTDSALFRYLNSGV</sequence>
<gene>
    <name evidence="1" type="ORF">ARMOST_16080</name>
</gene>
<keyword evidence="2" id="KW-1185">Reference proteome</keyword>
<name>A0A284RV67_ARMOS</name>
<dbReference type="AlphaFoldDB" id="A0A284RV67"/>
<organism evidence="1 2">
    <name type="scientific">Armillaria ostoyae</name>
    <name type="common">Armillaria root rot fungus</name>
    <dbReference type="NCBI Taxonomy" id="47428"/>
    <lineage>
        <taxon>Eukaryota</taxon>
        <taxon>Fungi</taxon>
        <taxon>Dikarya</taxon>
        <taxon>Basidiomycota</taxon>
        <taxon>Agaricomycotina</taxon>
        <taxon>Agaricomycetes</taxon>
        <taxon>Agaricomycetidae</taxon>
        <taxon>Agaricales</taxon>
        <taxon>Marasmiineae</taxon>
        <taxon>Physalacriaceae</taxon>
        <taxon>Armillaria</taxon>
    </lineage>
</organism>